<dbReference type="AlphaFoldDB" id="A0AA41Z315"/>
<dbReference type="RefSeq" id="WP_282585963.1">
    <property type="nucleotide sequence ID" value="NZ_JAMOIM010000010.1"/>
</dbReference>
<name>A0AA41Z315_9HYPH</name>
<reference evidence="1" key="1">
    <citation type="submission" date="2022-05" db="EMBL/GenBank/DDBJ databases">
        <authorList>
            <person name="Pankratov T."/>
        </authorList>
    </citation>
    <scope>NUCLEOTIDE SEQUENCE</scope>
    <source>
        <strain evidence="1">BP6-180914</strain>
    </source>
</reference>
<gene>
    <name evidence="1" type="ORF">M8523_16350</name>
</gene>
<protein>
    <submittedName>
        <fullName evidence="1">Uncharacterized protein</fullName>
    </submittedName>
</protein>
<organism evidence="1 2">
    <name type="scientific">Lichenifustis flavocetrariae</name>
    <dbReference type="NCBI Taxonomy" id="2949735"/>
    <lineage>
        <taxon>Bacteria</taxon>
        <taxon>Pseudomonadati</taxon>
        <taxon>Pseudomonadota</taxon>
        <taxon>Alphaproteobacteria</taxon>
        <taxon>Hyphomicrobiales</taxon>
        <taxon>Lichenihabitantaceae</taxon>
        <taxon>Lichenifustis</taxon>
    </lineage>
</organism>
<keyword evidence="2" id="KW-1185">Reference proteome</keyword>
<dbReference type="EMBL" id="JAMOIM010000010">
    <property type="protein sequence ID" value="MCW6509593.1"/>
    <property type="molecule type" value="Genomic_DNA"/>
</dbReference>
<evidence type="ECO:0000313" key="1">
    <source>
        <dbReference type="EMBL" id="MCW6509593.1"/>
    </source>
</evidence>
<sequence length="80" mass="8923">MIEGERVRLKSDAPLRRQHPELAEAIGIVSSVIRKGSLSAGQESVKMHVRFQPPVNLVAFNVPAAQFEPAERIEPRPRNL</sequence>
<accession>A0AA41Z315</accession>
<comment type="caution">
    <text evidence="1">The sequence shown here is derived from an EMBL/GenBank/DDBJ whole genome shotgun (WGS) entry which is preliminary data.</text>
</comment>
<dbReference type="Proteomes" id="UP001165667">
    <property type="component" value="Unassembled WGS sequence"/>
</dbReference>
<evidence type="ECO:0000313" key="2">
    <source>
        <dbReference type="Proteomes" id="UP001165667"/>
    </source>
</evidence>
<proteinExistence type="predicted"/>